<evidence type="ECO:0000259" key="9">
    <source>
        <dbReference type="Pfam" id="PF14322"/>
    </source>
</evidence>
<dbReference type="Pfam" id="PF14322">
    <property type="entry name" value="SusD-like_3"/>
    <property type="match status" value="1"/>
</dbReference>
<dbReference type="InterPro" id="IPR033985">
    <property type="entry name" value="SusD-like_N"/>
</dbReference>
<dbReference type="AlphaFoldDB" id="A0A4Q0PB42"/>
<evidence type="ECO:0000313" key="11">
    <source>
        <dbReference type="Proteomes" id="UP000289238"/>
    </source>
</evidence>
<keyword evidence="11" id="KW-1185">Reference proteome</keyword>
<evidence type="ECO:0000256" key="3">
    <source>
        <dbReference type="ARBA" id="ARBA00022729"/>
    </source>
</evidence>
<sequence length="542" mass="60033">MLQRIKIVVLSLVMISTLGCSEDFLETKPTDAISAADALSSVANMRLILNGLHRQMYAQSPIPGGSASRAGEHYFIPLGDVLTGDLIHSAPANGWMTSELQWNSHNVSTSLTSEQLWYQRYHFITSVNSIINQVQEDGLAIDENLSDVLGQSYAYRAWSYYRLVTAYAKGYIIGDPATDPGVPLLFATEPPFTSEARATVAEVYAQMEKDIDQAITYFEGADPRGNGSAKIKSQLNINAAYGIKARIALSKGDWATAASSAALARNGYPLMNEADWLSGFNTNELPEVIWGGNVISTETTFFRSYFYLISPTFNGSQNRGNPKLINKEMYDMLPDTDYRTKAFLPDAPNTNSSASNDQGGSFESDPNYDTEEEFEAAFDAIISKYGMTPQHNTHPYMHVKFLNKNPGTIDPDDVIYMRSAEMYLIEAEAKAMSNDITGAKAALDALGSARDSAFDIDQYNTQAELMEQIKFQRYIELYGEGFSYTDHIRWDEGIDLTNSGAAAVLYQDGFMQDKPSVNDDWIFKIPQAEIDANPNINEADQN</sequence>
<evidence type="ECO:0000256" key="5">
    <source>
        <dbReference type="ARBA" id="ARBA00023237"/>
    </source>
</evidence>
<protein>
    <submittedName>
        <fullName evidence="10">SusD-like starch-binding protein associating with outer membrane</fullName>
    </submittedName>
</protein>
<dbReference type="RefSeq" id="WP_128757205.1">
    <property type="nucleotide sequence ID" value="NZ_QOVM01000002.1"/>
</dbReference>
<feature type="domain" description="SusD-like N-terminal" evidence="9">
    <location>
        <begin position="88"/>
        <end position="249"/>
    </location>
</feature>
<comment type="caution">
    <text evidence="10">The sequence shown here is derived from an EMBL/GenBank/DDBJ whole genome shotgun (WGS) entry which is preliminary data.</text>
</comment>
<keyword evidence="3 7" id="KW-0732">Signal</keyword>
<evidence type="ECO:0000259" key="8">
    <source>
        <dbReference type="Pfam" id="PF07980"/>
    </source>
</evidence>
<evidence type="ECO:0000256" key="7">
    <source>
        <dbReference type="SAM" id="SignalP"/>
    </source>
</evidence>
<feature type="chain" id="PRO_5020423072" evidence="7">
    <location>
        <begin position="22"/>
        <end position="542"/>
    </location>
</feature>
<evidence type="ECO:0000256" key="2">
    <source>
        <dbReference type="ARBA" id="ARBA00006275"/>
    </source>
</evidence>
<feature type="region of interest" description="Disordered" evidence="6">
    <location>
        <begin position="341"/>
        <end position="368"/>
    </location>
</feature>
<gene>
    <name evidence="10" type="ORF">DSM00_1314</name>
</gene>
<dbReference type="InterPro" id="IPR011990">
    <property type="entry name" value="TPR-like_helical_dom_sf"/>
</dbReference>
<comment type="similarity">
    <text evidence="2">Belongs to the SusD family.</text>
</comment>
<dbReference type="InterPro" id="IPR012944">
    <property type="entry name" value="SusD_RagB_dom"/>
</dbReference>
<dbReference type="Gene3D" id="1.25.40.390">
    <property type="match status" value="1"/>
</dbReference>
<evidence type="ECO:0000313" key="10">
    <source>
        <dbReference type="EMBL" id="RXG23698.1"/>
    </source>
</evidence>
<dbReference type="PROSITE" id="PS51257">
    <property type="entry name" value="PROKAR_LIPOPROTEIN"/>
    <property type="match status" value="1"/>
</dbReference>
<comment type="subcellular location">
    <subcellularLocation>
        <location evidence="1">Cell outer membrane</location>
    </subcellularLocation>
</comment>
<evidence type="ECO:0000256" key="6">
    <source>
        <dbReference type="SAM" id="MobiDB-lite"/>
    </source>
</evidence>
<dbReference type="Proteomes" id="UP000289238">
    <property type="component" value="Unassembled WGS sequence"/>
</dbReference>
<reference evidence="10 11" key="1">
    <citation type="submission" date="2018-07" db="EMBL/GenBank/DDBJ databases">
        <title>Leeuwenhoekiella genomics.</title>
        <authorList>
            <person name="Tahon G."/>
            <person name="Willems A."/>
        </authorList>
    </citation>
    <scope>NUCLEOTIDE SEQUENCE [LARGE SCALE GENOMIC DNA]</scope>
    <source>
        <strain evidence="10 11">LMG 22550</strain>
    </source>
</reference>
<accession>A0A4Q0PB42</accession>
<dbReference type="GO" id="GO:0009279">
    <property type="term" value="C:cell outer membrane"/>
    <property type="evidence" value="ECO:0007669"/>
    <property type="project" value="UniProtKB-SubCell"/>
</dbReference>
<dbReference type="EMBL" id="QOVM01000002">
    <property type="protein sequence ID" value="RXG23698.1"/>
    <property type="molecule type" value="Genomic_DNA"/>
</dbReference>
<feature type="signal peptide" evidence="7">
    <location>
        <begin position="1"/>
        <end position="21"/>
    </location>
</feature>
<dbReference type="SUPFAM" id="SSF48452">
    <property type="entry name" value="TPR-like"/>
    <property type="match status" value="1"/>
</dbReference>
<dbReference type="Pfam" id="PF07980">
    <property type="entry name" value="SusD_RagB"/>
    <property type="match status" value="1"/>
</dbReference>
<name>A0A4Q0PB42_9FLAO</name>
<keyword evidence="5" id="KW-0998">Cell outer membrane</keyword>
<proteinExistence type="inferred from homology"/>
<keyword evidence="4" id="KW-0472">Membrane</keyword>
<evidence type="ECO:0000256" key="4">
    <source>
        <dbReference type="ARBA" id="ARBA00023136"/>
    </source>
</evidence>
<feature type="domain" description="RagB/SusD" evidence="8">
    <location>
        <begin position="317"/>
        <end position="538"/>
    </location>
</feature>
<dbReference type="OrthoDB" id="1100079at2"/>
<organism evidence="10 11">
    <name type="scientific">Leeuwenhoekiella aequorea</name>
    <dbReference type="NCBI Taxonomy" id="283736"/>
    <lineage>
        <taxon>Bacteria</taxon>
        <taxon>Pseudomonadati</taxon>
        <taxon>Bacteroidota</taxon>
        <taxon>Flavobacteriia</taxon>
        <taxon>Flavobacteriales</taxon>
        <taxon>Flavobacteriaceae</taxon>
        <taxon>Leeuwenhoekiella</taxon>
    </lineage>
</organism>
<feature type="compositionally biased region" description="Polar residues" evidence="6">
    <location>
        <begin position="348"/>
        <end position="361"/>
    </location>
</feature>
<evidence type="ECO:0000256" key="1">
    <source>
        <dbReference type="ARBA" id="ARBA00004442"/>
    </source>
</evidence>